<organism evidence="3 4">
    <name type="scientific">Gloeobacter morelensis MG652769</name>
    <dbReference type="NCBI Taxonomy" id="2781736"/>
    <lineage>
        <taxon>Bacteria</taxon>
        <taxon>Bacillati</taxon>
        <taxon>Cyanobacteriota</taxon>
        <taxon>Cyanophyceae</taxon>
        <taxon>Gloeobacterales</taxon>
        <taxon>Gloeobacteraceae</taxon>
        <taxon>Gloeobacter</taxon>
        <taxon>Gloeobacter morelensis</taxon>
    </lineage>
</organism>
<evidence type="ECO:0000256" key="2">
    <source>
        <dbReference type="ARBA" id="ARBA00022649"/>
    </source>
</evidence>
<keyword evidence="4" id="KW-1185">Reference proteome</keyword>
<dbReference type="InterPro" id="IPR051803">
    <property type="entry name" value="TA_system_RelE-like_toxin"/>
</dbReference>
<name>A0ABY3PM63_9CYAN</name>
<dbReference type="PANTHER" id="PTHR33755:SF6">
    <property type="entry name" value="PLASMID STABILIZATION SYSTEM PROTEIN"/>
    <property type="match status" value="1"/>
</dbReference>
<proteinExistence type="inferred from homology"/>
<evidence type="ECO:0000256" key="1">
    <source>
        <dbReference type="ARBA" id="ARBA00006226"/>
    </source>
</evidence>
<accession>A0ABY3PM63</accession>
<protein>
    <submittedName>
        <fullName evidence="3">Type II toxin-antitoxin system RelE/ParE family toxin</fullName>
    </submittedName>
</protein>
<dbReference type="Proteomes" id="UP001054846">
    <property type="component" value="Chromosome"/>
</dbReference>
<gene>
    <name evidence="3" type="ORF">ISF26_00020</name>
</gene>
<dbReference type="InterPro" id="IPR007712">
    <property type="entry name" value="RelE/ParE_toxin"/>
</dbReference>
<dbReference type="Gene3D" id="3.30.2310.20">
    <property type="entry name" value="RelE-like"/>
    <property type="match status" value="1"/>
</dbReference>
<evidence type="ECO:0000313" key="3">
    <source>
        <dbReference type="EMBL" id="UFP94683.1"/>
    </source>
</evidence>
<dbReference type="Pfam" id="PF05016">
    <property type="entry name" value="ParE_toxin"/>
    <property type="match status" value="1"/>
</dbReference>
<dbReference type="RefSeq" id="WP_230841735.1">
    <property type="nucleotide sequence ID" value="NZ_CP063845.1"/>
</dbReference>
<dbReference type="InterPro" id="IPR035093">
    <property type="entry name" value="RelE/ParE_toxin_dom_sf"/>
</dbReference>
<keyword evidence="2" id="KW-1277">Toxin-antitoxin system</keyword>
<dbReference type="PANTHER" id="PTHR33755">
    <property type="entry name" value="TOXIN PARE1-RELATED"/>
    <property type="match status" value="1"/>
</dbReference>
<sequence>MPPIRRKPLAEIDLLEIWSYVADANPQRADAMLDAIEQKLQMLARQTALGRRREDLAPGLRSFPAGNYVVFYRPLSEGIEVVRILSGLRDIEGIFRSSDPG</sequence>
<dbReference type="EMBL" id="CP063845">
    <property type="protein sequence ID" value="UFP94683.1"/>
    <property type="molecule type" value="Genomic_DNA"/>
</dbReference>
<evidence type="ECO:0000313" key="4">
    <source>
        <dbReference type="Proteomes" id="UP001054846"/>
    </source>
</evidence>
<comment type="similarity">
    <text evidence="1">Belongs to the RelE toxin family.</text>
</comment>
<reference evidence="3 4" key="1">
    <citation type="journal article" date="2021" name="Genome Biol. Evol.">
        <title>Complete Genome Sequencing of a Novel Gloeobacter Species from a Waterfall Cave in Mexico.</title>
        <authorList>
            <person name="Saw J.H."/>
            <person name="Cardona T."/>
            <person name="Montejano G."/>
        </authorList>
    </citation>
    <scope>NUCLEOTIDE SEQUENCE [LARGE SCALE GENOMIC DNA]</scope>
    <source>
        <strain evidence="3">MG652769</strain>
    </source>
</reference>